<dbReference type="PANTHER" id="PTHR43537:SF5">
    <property type="entry name" value="UXU OPERON TRANSCRIPTIONAL REGULATOR"/>
    <property type="match status" value="1"/>
</dbReference>
<sequence>MDTEHLMLTLCEFLDLSKNAPLKDVLFDAFKQAITLGRIPAGTAINEKQLAQSLHISRTPIRAALDQLATDRLVDRKPGSGVTVRGISKHDADEVYEIRVVLEILATTKAARNMNEDDFEDLRRLLEEGQRLNAANDVEGVVHNWDEFNQFIFKKADSPRLQSIIEPLQAYTRYFRNVSARPEVRRNEAMQEHWGIYLAMRFGPEKKIEQVVRTHLKNSYGVVNEEMMDCGIR</sequence>
<reference evidence="5" key="2">
    <citation type="submission" date="2021-09" db="EMBL/GenBank/DDBJ databases">
        <authorList>
            <person name="Gilroy R."/>
        </authorList>
    </citation>
    <scope>NUCLEOTIDE SEQUENCE</scope>
    <source>
        <strain evidence="5">ChiGjej2B2-7701</strain>
    </source>
</reference>
<dbReference type="InterPro" id="IPR036390">
    <property type="entry name" value="WH_DNA-bd_sf"/>
</dbReference>
<dbReference type="AlphaFoldDB" id="A0A921INP4"/>
<accession>A0A921INP4</accession>
<dbReference type="SMART" id="SM00345">
    <property type="entry name" value="HTH_GNTR"/>
    <property type="match status" value="1"/>
</dbReference>
<evidence type="ECO:0000259" key="4">
    <source>
        <dbReference type="PROSITE" id="PS50949"/>
    </source>
</evidence>
<dbReference type="Proteomes" id="UP001168505">
    <property type="component" value="Unassembled WGS sequence"/>
</dbReference>
<proteinExistence type="predicted"/>
<dbReference type="PROSITE" id="PS50949">
    <property type="entry name" value="HTH_GNTR"/>
    <property type="match status" value="1"/>
</dbReference>
<protein>
    <submittedName>
        <fullName evidence="5">GntR family transcriptional regulator</fullName>
    </submittedName>
</protein>
<dbReference type="SUPFAM" id="SSF46785">
    <property type="entry name" value="Winged helix' DNA-binding domain"/>
    <property type="match status" value="1"/>
</dbReference>
<feature type="domain" description="HTH gntR-type" evidence="4">
    <location>
        <begin position="20"/>
        <end position="87"/>
    </location>
</feature>
<keyword evidence="3" id="KW-0804">Transcription</keyword>
<dbReference type="InterPro" id="IPR036388">
    <property type="entry name" value="WH-like_DNA-bd_sf"/>
</dbReference>
<dbReference type="EMBL" id="JAUEIR010000003">
    <property type="protein sequence ID" value="MDN0068807.1"/>
    <property type="molecule type" value="Genomic_DNA"/>
</dbReference>
<dbReference type="Gene3D" id="1.10.10.10">
    <property type="entry name" value="Winged helix-like DNA-binding domain superfamily/Winged helix DNA-binding domain"/>
    <property type="match status" value="1"/>
</dbReference>
<dbReference type="CDD" id="cd07377">
    <property type="entry name" value="WHTH_GntR"/>
    <property type="match status" value="1"/>
</dbReference>
<evidence type="ECO:0000313" key="5">
    <source>
        <dbReference type="EMBL" id="HJG30141.1"/>
    </source>
</evidence>
<dbReference type="GO" id="GO:0003700">
    <property type="term" value="F:DNA-binding transcription factor activity"/>
    <property type="evidence" value="ECO:0007669"/>
    <property type="project" value="InterPro"/>
</dbReference>
<evidence type="ECO:0000313" key="7">
    <source>
        <dbReference type="Proteomes" id="UP000746751"/>
    </source>
</evidence>
<dbReference type="EMBL" id="DYVF01000015">
    <property type="protein sequence ID" value="HJG30141.1"/>
    <property type="molecule type" value="Genomic_DNA"/>
</dbReference>
<dbReference type="RefSeq" id="WP_273339921.1">
    <property type="nucleotide sequence ID" value="NZ_JAUEIR010000003.1"/>
</dbReference>
<dbReference type="Pfam" id="PF00392">
    <property type="entry name" value="GntR"/>
    <property type="match status" value="1"/>
</dbReference>
<dbReference type="PANTHER" id="PTHR43537">
    <property type="entry name" value="TRANSCRIPTIONAL REGULATOR, GNTR FAMILY"/>
    <property type="match status" value="1"/>
</dbReference>
<dbReference type="InterPro" id="IPR008920">
    <property type="entry name" value="TF_FadR/GntR_C"/>
</dbReference>
<gene>
    <name evidence="5" type="ORF">K8U80_01965</name>
    <name evidence="6" type="ORF">QVN40_03695</name>
</gene>
<dbReference type="GO" id="GO:0003677">
    <property type="term" value="F:DNA binding"/>
    <property type="evidence" value="ECO:0007669"/>
    <property type="project" value="UniProtKB-KW"/>
</dbReference>
<evidence type="ECO:0000256" key="1">
    <source>
        <dbReference type="ARBA" id="ARBA00023015"/>
    </source>
</evidence>
<dbReference type="InterPro" id="IPR011711">
    <property type="entry name" value="GntR_C"/>
</dbReference>
<evidence type="ECO:0000313" key="6">
    <source>
        <dbReference type="EMBL" id="MDN0068807.1"/>
    </source>
</evidence>
<comment type="caution">
    <text evidence="5">The sequence shown here is derived from an EMBL/GenBank/DDBJ whole genome shotgun (WGS) entry which is preliminary data.</text>
</comment>
<dbReference type="Gene3D" id="1.20.120.530">
    <property type="entry name" value="GntR ligand-binding domain-like"/>
    <property type="match status" value="1"/>
</dbReference>
<reference evidence="6" key="4">
    <citation type="submission" date="2023-08" db="EMBL/GenBank/DDBJ databases">
        <title>Identification and characterization of horizontal gene transfer across gut microbiota members of farm animals based on homology search.</title>
        <authorList>
            <person name="Schwarzerova J."/>
            <person name="Nykrynova M."/>
            <person name="Jureckova K."/>
            <person name="Cejkova D."/>
            <person name="Rychlik I."/>
        </authorList>
    </citation>
    <scope>NUCLEOTIDE SEQUENCE</scope>
    <source>
        <strain evidence="6">15_COKtk</strain>
    </source>
</reference>
<dbReference type="Pfam" id="PF07729">
    <property type="entry name" value="FCD"/>
    <property type="match status" value="1"/>
</dbReference>
<dbReference type="SUPFAM" id="SSF48008">
    <property type="entry name" value="GntR ligand-binding domain-like"/>
    <property type="match status" value="1"/>
</dbReference>
<keyword evidence="2" id="KW-0238">DNA-binding</keyword>
<evidence type="ECO:0000256" key="3">
    <source>
        <dbReference type="ARBA" id="ARBA00023163"/>
    </source>
</evidence>
<dbReference type="SMART" id="SM00895">
    <property type="entry name" value="FCD"/>
    <property type="match status" value="1"/>
</dbReference>
<name>A0A921INP4_9ACTN</name>
<keyword evidence="1" id="KW-0805">Transcription regulation</keyword>
<organism evidence="5 7">
    <name type="scientific">Collinsella ihumii</name>
    <dbReference type="NCBI Taxonomy" id="1720204"/>
    <lineage>
        <taxon>Bacteria</taxon>
        <taxon>Bacillati</taxon>
        <taxon>Actinomycetota</taxon>
        <taxon>Coriobacteriia</taxon>
        <taxon>Coriobacteriales</taxon>
        <taxon>Coriobacteriaceae</taxon>
        <taxon>Collinsella</taxon>
    </lineage>
</organism>
<evidence type="ECO:0000256" key="2">
    <source>
        <dbReference type="ARBA" id="ARBA00023125"/>
    </source>
</evidence>
<dbReference type="Proteomes" id="UP000746751">
    <property type="component" value="Unassembled WGS sequence"/>
</dbReference>
<reference evidence="5" key="1">
    <citation type="journal article" date="2021" name="PeerJ">
        <title>Extensive microbial diversity within the chicken gut microbiome revealed by metagenomics and culture.</title>
        <authorList>
            <person name="Gilroy R."/>
            <person name="Ravi A."/>
            <person name="Getino M."/>
            <person name="Pursley I."/>
            <person name="Horton D.L."/>
            <person name="Alikhan N.F."/>
            <person name="Baker D."/>
            <person name="Gharbi K."/>
            <person name="Hall N."/>
            <person name="Watson M."/>
            <person name="Adriaenssens E.M."/>
            <person name="Foster-Nyarko E."/>
            <person name="Jarju S."/>
            <person name="Secka A."/>
            <person name="Antonio M."/>
            <person name="Oren A."/>
            <person name="Chaudhuri R.R."/>
            <person name="La Ragione R."/>
            <person name="Hildebrand F."/>
            <person name="Pallen M.J."/>
        </authorList>
    </citation>
    <scope>NUCLEOTIDE SEQUENCE</scope>
    <source>
        <strain evidence="5">ChiGjej2B2-7701</strain>
    </source>
</reference>
<dbReference type="InterPro" id="IPR000524">
    <property type="entry name" value="Tscrpt_reg_HTH_GntR"/>
</dbReference>
<reference evidence="6" key="3">
    <citation type="submission" date="2023-06" db="EMBL/GenBank/DDBJ databases">
        <authorList>
            <person name="Zeman M."/>
            <person name="Kubasova T."/>
            <person name="Jahodarova E."/>
            <person name="Nykrynova M."/>
            <person name="Rychlik I."/>
        </authorList>
    </citation>
    <scope>NUCLEOTIDE SEQUENCE</scope>
    <source>
        <strain evidence="6">15_COKtk</strain>
    </source>
</reference>